<keyword evidence="12 16" id="KW-1133">Transmembrane helix</keyword>
<dbReference type="Pfam" id="PF13639">
    <property type="entry name" value="zf-RING_2"/>
    <property type="match status" value="1"/>
</dbReference>
<dbReference type="PANTHER" id="PTHR46279">
    <property type="entry name" value="RING/U-BOX SUPERFAMILY PROTEIN"/>
    <property type="match status" value="1"/>
</dbReference>
<evidence type="ECO:0000259" key="17">
    <source>
        <dbReference type="PROSITE" id="PS50089"/>
    </source>
</evidence>
<evidence type="ECO:0000256" key="1">
    <source>
        <dbReference type="ARBA" id="ARBA00000900"/>
    </source>
</evidence>
<proteinExistence type="inferred from homology"/>
<dbReference type="SMART" id="SM00184">
    <property type="entry name" value="RING"/>
    <property type="match status" value="1"/>
</dbReference>
<keyword evidence="5" id="KW-0808">Transferase</keyword>
<dbReference type="InterPro" id="IPR046948">
    <property type="entry name" value="ATL20-22-like"/>
</dbReference>
<comment type="subcellular location">
    <subcellularLocation>
        <location evidence="2">Membrane</location>
        <topology evidence="2">Single-pass membrane protein</topology>
    </subcellularLocation>
</comment>
<dbReference type="PROSITE" id="PS50089">
    <property type="entry name" value="ZF_RING_2"/>
    <property type="match status" value="1"/>
</dbReference>
<dbReference type="GO" id="GO:0030247">
    <property type="term" value="F:polysaccharide binding"/>
    <property type="evidence" value="ECO:0007669"/>
    <property type="project" value="InterPro"/>
</dbReference>
<evidence type="ECO:0000256" key="11">
    <source>
        <dbReference type="ARBA" id="ARBA00022833"/>
    </source>
</evidence>
<keyword evidence="13 16" id="KW-0472">Membrane</keyword>
<protein>
    <recommendedName>
        <fullName evidence="4">RING-type E3 ubiquitin transferase</fullName>
        <ecNumber evidence="4">2.3.2.27</ecNumber>
    </recommendedName>
</protein>
<evidence type="ECO:0000256" key="5">
    <source>
        <dbReference type="ARBA" id="ARBA00022679"/>
    </source>
</evidence>
<evidence type="ECO:0000256" key="13">
    <source>
        <dbReference type="ARBA" id="ARBA00023136"/>
    </source>
</evidence>
<evidence type="ECO:0000256" key="9">
    <source>
        <dbReference type="ARBA" id="ARBA00022771"/>
    </source>
</evidence>
<keyword evidence="19" id="KW-1185">Reference proteome</keyword>
<sequence>IRLVVFDELLMRMEKAETVLILAATCRWFHGRHYARQYMYGGSLARAISGSQLHPTCRSSGSGSTLPWQIGAFFFTSQVALLTEKPKLPKKIRNQDPVEKTTESCGACMLTNIKKGFWIAVLYNIAAIFQICSLLVTLFVNRITARERCRHWTQGISSCFCARGIKMGAGSIFDLKSWAGKPDEFQPKAITTHHSVAISTDLQANQKINSEAGPLTKLEVISLLVFLHFIHLAAESCSNTKCRSDAVPVRFPFYLEGNQSQSCGHPGFDLRCNNQGFTVQEPPYSGNFLVRSINYRTQQIQLYDSEDCLARRLLNFNLSGSPFLAASYFNHTFLSCQSQLLNSRFTYIACLSNTTTSVIATSSMTMSLVNSLCQIVTIFPVPASWKVNRYEGFTSQLKKDLKLVWDSPDCIRCESLEMVALASLSSHTSRIRVGLDQSTIESYKKIVLGESKQLPGRNDSTCAICLSEYRSKETVRCIPECHHCFHADCIDEWLRLNRACPVCRNLPSPVHV</sequence>
<gene>
    <name evidence="18" type="ORF">Tsubulata_023204</name>
</gene>
<evidence type="ECO:0000256" key="16">
    <source>
        <dbReference type="SAM" id="Phobius"/>
    </source>
</evidence>
<feature type="non-terminal residue" evidence="18">
    <location>
        <position position="1"/>
    </location>
</feature>
<dbReference type="InterPro" id="IPR013083">
    <property type="entry name" value="Znf_RING/FYVE/PHD"/>
</dbReference>
<feature type="domain" description="RING-type" evidence="17">
    <location>
        <begin position="462"/>
        <end position="504"/>
    </location>
</feature>
<dbReference type="Proteomes" id="UP001141552">
    <property type="component" value="Unassembled WGS sequence"/>
</dbReference>
<evidence type="ECO:0000256" key="6">
    <source>
        <dbReference type="ARBA" id="ARBA00022692"/>
    </source>
</evidence>
<keyword evidence="7" id="KW-0479">Metal-binding</keyword>
<dbReference type="GO" id="GO:0061630">
    <property type="term" value="F:ubiquitin protein ligase activity"/>
    <property type="evidence" value="ECO:0007669"/>
    <property type="project" value="UniProtKB-EC"/>
</dbReference>
<dbReference type="CDD" id="cd16461">
    <property type="entry name" value="RING-H2_EL5-like"/>
    <property type="match status" value="1"/>
</dbReference>
<dbReference type="InterPro" id="IPR025287">
    <property type="entry name" value="WAK_GUB"/>
</dbReference>
<dbReference type="Pfam" id="PF13947">
    <property type="entry name" value="GUB_WAK_bind"/>
    <property type="match status" value="1"/>
</dbReference>
<comment type="similarity">
    <text evidence="14">Belongs to the RING-type zinc finger family. ATL subfamily.</text>
</comment>
<evidence type="ECO:0000313" key="19">
    <source>
        <dbReference type="Proteomes" id="UP001141552"/>
    </source>
</evidence>
<evidence type="ECO:0000256" key="7">
    <source>
        <dbReference type="ARBA" id="ARBA00022723"/>
    </source>
</evidence>
<evidence type="ECO:0000313" key="18">
    <source>
        <dbReference type="EMBL" id="KAJ4825023.1"/>
    </source>
</evidence>
<reference evidence="18" key="2">
    <citation type="journal article" date="2023" name="Plants (Basel)">
        <title>Annotation of the Turnera subulata (Passifloraceae) Draft Genome Reveals the S-Locus Evolved after the Divergence of Turneroideae from Passifloroideae in a Stepwise Manner.</title>
        <authorList>
            <person name="Henning P.M."/>
            <person name="Roalson E.H."/>
            <person name="Mir W."/>
            <person name="McCubbin A.G."/>
            <person name="Shore J.S."/>
        </authorList>
    </citation>
    <scope>NUCLEOTIDE SEQUENCE</scope>
    <source>
        <strain evidence="18">F60SS</strain>
    </source>
</reference>
<dbReference type="OrthoDB" id="8062037at2759"/>
<feature type="transmembrane region" description="Helical" evidence="16">
    <location>
        <begin position="117"/>
        <end position="140"/>
    </location>
</feature>
<comment type="catalytic activity">
    <reaction evidence="1">
        <text>S-ubiquitinyl-[E2 ubiquitin-conjugating enzyme]-L-cysteine + [acceptor protein]-L-lysine = [E2 ubiquitin-conjugating enzyme]-L-cysteine + N(6)-ubiquitinyl-[acceptor protein]-L-lysine.</text>
        <dbReference type="EC" id="2.3.2.27"/>
    </reaction>
</comment>
<keyword evidence="6 16" id="KW-0812">Transmembrane</keyword>
<evidence type="ECO:0000256" key="12">
    <source>
        <dbReference type="ARBA" id="ARBA00022989"/>
    </source>
</evidence>
<evidence type="ECO:0000256" key="3">
    <source>
        <dbReference type="ARBA" id="ARBA00004906"/>
    </source>
</evidence>
<keyword evidence="9 15" id="KW-0863">Zinc-finger</keyword>
<evidence type="ECO:0000256" key="15">
    <source>
        <dbReference type="PROSITE-ProRule" id="PRU00175"/>
    </source>
</evidence>
<dbReference type="AlphaFoldDB" id="A0A9Q0F4V9"/>
<evidence type="ECO:0000256" key="8">
    <source>
        <dbReference type="ARBA" id="ARBA00022729"/>
    </source>
</evidence>
<dbReference type="GO" id="GO:0008270">
    <property type="term" value="F:zinc ion binding"/>
    <property type="evidence" value="ECO:0007669"/>
    <property type="project" value="UniProtKB-KW"/>
</dbReference>
<dbReference type="GO" id="GO:0016020">
    <property type="term" value="C:membrane"/>
    <property type="evidence" value="ECO:0007669"/>
    <property type="project" value="UniProtKB-SubCell"/>
</dbReference>
<dbReference type="Gene3D" id="3.30.40.10">
    <property type="entry name" value="Zinc/RING finger domain, C3HC4 (zinc finger)"/>
    <property type="match status" value="1"/>
</dbReference>
<evidence type="ECO:0000256" key="4">
    <source>
        <dbReference type="ARBA" id="ARBA00012483"/>
    </source>
</evidence>
<organism evidence="18 19">
    <name type="scientific">Turnera subulata</name>
    <dbReference type="NCBI Taxonomy" id="218843"/>
    <lineage>
        <taxon>Eukaryota</taxon>
        <taxon>Viridiplantae</taxon>
        <taxon>Streptophyta</taxon>
        <taxon>Embryophyta</taxon>
        <taxon>Tracheophyta</taxon>
        <taxon>Spermatophyta</taxon>
        <taxon>Magnoliopsida</taxon>
        <taxon>eudicotyledons</taxon>
        <taxon>Gunneridae</taxon>
        <taxon>Pentapetalae</taxon>
        <taxon>rosids</taxon>
        <taxon>fabids</taxon>
        <taxon>Malpighiales</taxon>
        <taxon>Passifloraceae</taxon>
        <taxon>Turnera</taxon>
    </lineage>
</organism>
<comment type="pathway">
    <text evidence="3">Protein modification; protein ubiquitination.</text>
</comment>
<dbReference type="InterPro" id="IPR001841">
    <property type="entry name" value="Znf_RING"/>
</dbReference>
<accession>A0A9Q0F4V9</accession>
<evidence type="ECO:0000256" key="14">
    <source>
        <dbReference type="ARBA" id="ARBA00024209"/>
    </source>
</evidence>
<dbReference type="SUPFAM" id="SSF57850">
    <property type="entry name" value="RING/U-box"/>
    <property type="match status" value="1"/>
</dbReference>
<keyword evidence="10" id="KW-0833">Ubl conjugation pathway</keyword>
<reference evidence="18" key="1">
    <citation type="submission" date="2022-02" db="EMBL/GenBank/DDBJ databases">
        <authorList>
            <person name="Henning P.M."/>
            <person name="McCubbin A.G."/>
            <person name="Shore J.S."/>
        </authorList>
    </citation>
    <scope>NUCLEOTIDE SEQUENCE</scope>
    <source>
        <strain evidence="18">F60SS</strain>
        <tissue evidence="18">Leaves</tissue>
    </source>
</reference>
<dbReference type="EC" id="2.3.2.27" evidence="4"/>
<evidence type="ECO:0000256" key="2">
    <source>
        <dbReference type="ARBA" id="ARBA00004167"/>
    </source>
</evidence>
<dbReference type="EMBL" id="JAKUCV010007021">
    <property type="protein sequence ID" value="KAJ4825023.1"/>
    <property type="molecule type" value="Genomic_DNA"/>
</dbReference>
<keyword evidence="11" id="KW-0862">Zinc</keyword>
<evidence type="ECO:0000256" key="10">
    <source>
        <dbReference type="ARBA" id="ARBA00022786"/>
    </source>
</evidence>
<comment type="caution">
    <text evidence="18">The sequence shown here is derived from an EMBL/GenBank/DDBJ whole genome shotgun (WGS) entry which is preliminary data.</text>
</comment>
<name>A0A9Q0F4V9_9ROSI</name>
<keyword evidence="8" id="KW-0732">Signal</keyword>
<dbReference type="PANTHER" id="PTHR46279:SF2">
    <property type="entry name" value="RING-H2 FINGER PROTEIN ATL21A-RELATED"/>
    <property type="match status" value="1"/>
</dbReference>